<dbReference type="SUPFAM" id="SSF57667">
    <property type="entry name" value="beta-beta-alpha zinc fingers"/>
    <property type="match status" value="2"/>
</dbReference>
<feature type="domain" description="C2H2-type" evidence="16">
    <location>
        <begin position="209"/>
        <end position="239"/>
    </location>
</feature>
<dbReference type="GO" id="GO:0030435">
    <property type="term" value="P:sporulation resulting in formation of a cellular spore"/>
    <property type="evidence" value="ECO:0007669"/>
    <property type="project" value="UniProtKB-KW"/>
</dbReference>
<dbReference type="GO" id="GO:0000981">
    <property type="term" value="F:DNA-binding transcription factor activity, RNA polymerase II-specific"/>
    <property type="evidence" value="ECO:0007669"/>
    <property type="project" value="TreeGrafter"/>
</dbReference>
<dbReference type="GO" id="GO:0008270">
    <property type="term" value="F:zinc ion binding"/>
    <property type="evidence" value="ECO:0007669"/>
    <property type="project" value="UniProtKB-KW"/>
</dbReference>
<evidence type="ECO:0000256" key="11">
    <source>
        <dbReference type="ARBA" id="ARBA00023242"/>
    </source>
</evidence>
<dbReference type="GO" id="GO:0048315">
    <property type="term" value="P:conidium formation"/>
    <property type="evidence" value="ECO:0007669"/>
    <property type="project" value="UniProtKB-KW"/>
</dbReference>
<protein>
    <recommendedName>
        <fullName evidence="13">C2H2 type master regulator of conidiophore development brlA</fullName>
    </recommendedName>
</protein>
<keyword evidence="7" id="KW-0805">Transcription regulation</keyword>
<keyword evidence="9" id="KW-0010">Activator</keyword>
<feature type="region of interest" description="Disordered" evidence="15">
    <location>
        <begin position="269"/>
        <end position="293"/>
    </location>
</feature>
<dbReference type="Pfam" id="PF00096">
    <property type="entry name" value="zf-C2H2"/>
    <property type="match status" value="2"/>
</dbReference>
<dbReference type="PROSITE" id="PS50157">
    <property type="entry name" value="ZINC_FINGER_C2H2_2"/>
    <property type="match status" value="3"/>
</dbReference>
<evidence type="ECO:0000256" key="2">
    <source>
        <dbReference type="ARBA" id="ARBA00022723"/>
    </source>
</evidence>
<evidence type="ECO:0000256" key="9">
    <source>
        <dbReference type="ARBA" id="ARBA00023159"/>
    </source>
</evidence>
<dbReference type="Proteomes" id="UP001219568">
    <property type="component" value="Unassembled WGS sequence"/>
</dbReference>
<dbReference type="PROSITE" id="PS00028">
    <property type="entry name" value="ZINC_FINGER_C2H2_1"/>
    <property type="match status" value="2"/>
</dbReference>
<dbReference type="GO" id="GO:0005634">
    <property type="term" value="C:nucleus"/>
    <property type="evidence" value="ECO:0007669"/>
    <property type="project" value="UniProtKB-SubCell"/>
</dbReference>
<dbReference type="GO" id="GO:0005667">
    <property type="term" value="C:transcription regulator complex"/>
    <property type="evidence" value="ECO:0007669"/>
    <property type="project" value="TreeGrafter"/>
</dbReference>
<evidence type="ECO:0000256" key="7">
    <source>
        <dbReference type="ARBA" id="ARBA00023015"/>
    </source>
</evidence>
<feature type="region of interest" description="Disordered" evidence="15">
    <location>
        <begin position="62"/>
        <end position="81"/>
    </location>
</feature>
<keyword evidence="11" id="KW-0539">Nucleus</keyword>
<dbReference type="SMART" id="SM00355">
    <property type="entry name" value="ZnF_C2H2"/>
    <property type="match status" value="4"/>
</dbReference>
<evidence type="ECO:0000256" key="12">
    <source>
        <dbReference type="ARBA" id="ARBA00023321"/>
    </source>
</evidence>
<keyword evidence="2" id="KW-0479">Metal-binding</keyword>
<dbReference type="EMBL" id="JAQJZL010000001">
    <property type="protein sequence ID" value="KAJ6056983.1"/>
    <property type="molecule type" value="Genomic_DNA"/>
</dbReference>
<feature type="domain" description="C2H2-type" evidence="16">
    <location>
        <begin position="365"/>
        <end position="392"/>
    </location>
</feature>
<comment type="subcellular location">
    <subcellularLocation>
        <location evidence="1">Nucleus</location>
    </subcellularLocation>
</comment>
<dbReference type="GO" id="GO:0000978">
    <property type="term" value="F:RNA polymerase II cis-regulatory region sequence-specific DNA binding"/>
    <property type="evidence" value="ECO:0007669"/>
    <property type="project" value="TreeGrafter"/>
</dbReference>
<proteinExistence type="predicted"/>
<keyword evidence="5" id="KW-0862">Zinc</keyword>
<keyword evidence="18" id="KW-1185">Reference proteome</keyword>
<name>A0AAD6NDG9_PENCN</name>
<keyword evidence="6" id="KW-0749">Sporulation</keyword>
<dbReference type="AlphaFoldDB" id="A0AAD6NDG9"/>
<keyword evidence="4 14" id="KW-0863">Zinc-finger</keyword>
<evidence type="ECO:0000256" key="3">
    <source>
        <dbReference type="ARBA" id="ARBA00022737"/>
    </source>
</evidence>
<evidence type="ECO:0000256" key="10">
    <source>
        <dbReference type="ARBA" id="ARBA00023163"/>
    </source>
</evidence>
<evidence type="ECO:0000259" key="16">
    <source>
        <dbReference type="PROSITE" id="PS50157"/>
    </source>
</evidence>
<evidence type="ECO:0000256" key="15">
    <source>
        <dbReference type="SAM" id="MobiDB-lite"/>
    </source>
</evidence>
<feature type="domain" description="C2H2-type" evidence="16">
    <location>
        <begin position="393"/>
        <end position="428"/>
    </location>
</feature>
<reference evidence="17" key="2">
    <citation type="submission" date="2023-01" db="EMBL/GenBank/DDBJ databases">
        <authorList>
            <person name="Petersen C."/>
        </authorList>
    </citation>
    <scope>NUCLEOTIDE SEQUENCE</scope>
    <source>
        <strain evidence="17">IBT 15450</strain>
    </source>
</reference>
<feature type="compositionally biased region" description="Polar residues" evidence="15">
    <location>
        <begin position="276"/>
        <end position="285"/>
    </location>
</feature>
<evidence type="ECO:0000256" key="4">
    <source>
        <dbReference type="ARBA" id="ARBA00022771"/>
    </source>
</evidence>
<organism evidence="17 18">
    <name type="scientific">Penicillium canescens</name>
    <dbReference type="NCBI Taxonomy" id="5083"/>
    <lineage>
        <taxon>Eukaryota</taxon>
        <taxon>Fungi</taxon>
        <taxon>Dikarya</taxon>
        <taxon>Ascomycota</taxon>
        <taxon>Pezizomycotina</taxon>
        <taxon>Eurotiomycetes</taxon>
        <taxon>Eurotiomycetidae</taxon>
        <taxon>Eurotiales</taxon>
        <taxon>Aspergillaceae</taxon>
        <taxon>Penicillium</taxon>
    </lineage>
</organism>
<keyword evidence="12" id="KW-0183">Conidiation</keyword>
<evidence type="ECO:0000256" key="8">
    <source>
        <dbReference type="ARBA" id="ARBA00023125"/>
    </source>
</evidence>
<dbReference type="GO" id="GO:0000785">
    <property type="term" value="C:chromatin"/>
    <property type="evidence" value="ECO:0007669"/>
    <property type="project" value="TreeGrafter"/>
</dbReference>
<evidence type="ECO:0000256" key="13">
    <source>
        <dbReference type="ARBA" id="ARBA00044085"/>
    </source>
</evidence>
<evidence type="ECO:0000256" key="14">
    <source>
        <dbReference type="PROSITE-ProRule" id="PRU00042"/>
    </source>
</evidence>
<evidence type="ECO:0000313" key="18">
    <source>
        <dbReference type="Proteomes" id="UP001219568"/>
    </source>
</evidence>
<evidence type="ECO:0000256" key="5">
    <source>
        <dbReference type="ARBA" id="ARBA00022833"/>
    </source>
</evidence>
<dbReference type="PANTHER" id="PTHR14003:SF19">
    <property type="entry name" value="YY2 TRANSCRIPTION FACTOR"/>
    <property type="match status" value="1"/>
</dbReference>
<accession>A0AAD6NDG9</accession>
<evidence type="ECO:0000313" key="17">
    <source>
        <dbReference type="EMBL" id="KAJ6056983.1"/>
    </source>
</evidence>
<evidence type="ECO:0000256" key="1">
    <source>
        <dbReference type="ARBA" id="ARBA00004123"/>
    </source>
</evidence>
<keyword evidence="10" id="KW-0804">Transcription</keyword>
<dbReference type="PANTHER" id="PTHR14003">
    <property type="entry name" value="TRANSCRIPTIONAL REPRESSOR PROTEIN YY"/>
    <property type="match status" value="1"/>
</dbReference>
<dbReference type="InterPro" id="IPR013087">
    <property type="entry name" value="Znf_C2H2_type"/>
</dbReference>
<dbReference type="Gene3D" id="3.30.160.60">
    <property type="entry name" value="Classic Zinc Finger"/>
    <property type="match status" value="3"/>
</dbReference>
<keyword evidence="8" id="KW-0238">DNA-binding</keyword>
<reference evidence="17" key="1">
    <citation type="journal article" date="2023" name="IMA Fungus">
        <title>Comparative genomic study of the Penicillium genus elucidates a diverse pangenome and 15 lateral gene transfer events.</title>
        <authorList>
            <person name="Petersen C."/>
            <person name="Sorensen T."/>
            <person name="Nielsen M.R."/>
            <person name="Sondergaard T.E."/>
            <person name="Sorensen J.L."/>
            <person name="Fitzpatrick D.A."/>
            <person name="Frisvad J.C."/>
            <person name="Nielsen K.L."/>
        </authorList>
    </citation>
    <scope>NUCLEOTIDE SEQUENCE</scope>
    <source>
        <strain evidence="17">IBT 15450</strain>
    </source>
</reference>
<dbReference type="InterPro" id="IPR036236">
    <property type="entry name" value="Znf_C2H2_sf"/>
</dbReference>
<keyword evidence="3" id="KW-0677">Repeat</keyword>
<gene>
    <name evidence="17" type="ORF">N7460_000257</name>
</gene>
<sequence>MAIIVRRLHLWRLNQLPYLYRGSVQASSPIKDEGCLTKGSHVLGIPYSFHCTTNQATPISSSTSVPEACQQTPSNNPMTQHTIIPDETYPHTPRFEPCFSHPEHPVFGPQILSKPLFNLEPLFGTDASLNRSSSGDQRPYKGLDVSVHQDLKHLNGKKQPILSRSSGATLGSIVKPSGVKCDEHGYTKHFTTPKHLTRHKESHLEKEPYACWIPECHCTFSHSDNLRVHYKRLHAKRESFGRPFPHVGETNPDHNPKLFHNESLPHVNGNSHHRYSSFQVGSGDNPSYAPGVSDSSIASVAPQSTPVNVLSGTTTDSCSYPSKNTTFRRPAPVTMSLVHHSTQAMHQTQKKATALPKDAHQNKPHVCGTCYSAFSYPSHLRIHSRSHTDVKPFRCSYVGCGKSFSVRSNANRHTANCETIRQHTDPDLVFKASPMVTCDDKSPAPNTYPHAGYWEPESEAMSLA</sequence>
<evidence type="ECO:0000256" key="6">
    <source>
        <dbReference type="ARBA" id="ARBA00022969"/>
    </source>
</evidence>
<comment type="caution">
    <text evidence="17">The sequence shown here is derived from an EMBL/GenBank/DDBJ whole genome shotgun (WGS) entry which is preliminary data.</text>
</comment>